<dbReference type="OrthoDB" id="6431454at2759"/>
<protein>
    <recommendedName>
        <fullName evidence="3">MYND-type domain-containing protein</fullName>
    </recommendedName>
</protein>
<accession>A0A1M2VX11</accession>
<dbReference type="EMBL" id="MNAD01000534">
    <property type="protein sequence ID" value="OJT12060.1"/>
    <property type="molecule type" value="Genomic_DNA"/>
</dbReference>
<name>A0A1M2VX11_TRAPU</name>
<dbReference type="AlphaFoldDB" id="A0A1M2VX11"/>
<reference evidence="1 2" key="1">
    <citation type="submission" date="2016-10" db="EMBL/GenBank/DDBJ databases">
        <title>Genome sequence of the basidiomycete white-rot fungus Trametes pubescens.</title>
        <authorList>
            <person name="Makela M.R."/>
            <person name="Granchi Z."/>
            <person name="Peng M."/>
            <person name="De Vries R.P."/>
            <person name="Grigoriev I."/>
            <person name="Riley R."/>
            <person name="Hilden K."/>
        </authorList>
    </citation>
    <scope>NUCLEOTIDE SEQUENCE [LARGE SCALE GENOMIC DNA]</scope>
    <source>
        <strain evidence="1 2">FBCC735</strain>
    </source>
</reference>
<organism evidence="1 2">
    <name type="scientific">Trametes pubescens</name>
    <name type="common">White-rot fungus</name>
    <dbReference type="NCBI Taxonomy" id="154538"/>
    <lineage>
        <taxon>Eukaryota</taxon>
        <taxon>Fungi</taxon>
        <taxon>Dikarya</taxon>
        <taxon>Basidiomycota</taxon>
        <taxon>Agaricomycotina</taxon>
        <taxon>Agaricomycetes</taxon>
        <taxon>Polyporales</taxon>
        <taxon>Polyporaceae</taxon>
        <taxon>Trametes</taxon>
    </lineage>
</organism>
<evidence type="ECO:0000313" key="1">
    <source>
        <dbReference type="EMBL" id="OJT12060.1"/>
    </source>
</evidence>
<keyword evidence="2" id="KW-1185">Reference proteome</keyword>
<evidence type="ECO:0000313" key="2">
    <source>
        <dbReference type="Proteomes" id="UP000184267"/>
    </source>
</evidence>
<dbReference type="OMA" id="VCAAEEC"/>
<evidence type="ECO:0008006" key="3">
    <source>
        <dbReference type="Google" id="ProtNLM"/>
    </source>
</evidence>
<sequence>MHLSSLVTQAKSHNDYAPVWLEEALRYLSGVGGIPDVGVKIMPGICAEDAALHCVSRLVDVHKQTPEDESSWDLGNYDPAAKSAIAKAHSIAAYAYYRKYMDYTAIIRKTIRHTALAADDPLRFLVRAARHAVHAAAVQLLTPAVLLAGFTLRTCMQDMIDMADIDRYFLELRPLWRALERCEKRWPARASAPALDSEDPTPTPTPTTHVVCAAEECQATVDVGERLVEHYRGCPHCTGQVESAPFYCSLECRDQDWATHQGTCLRPGLLHGPIIQSKLRRRQQCEGLAYTSRRRVTYTHIEVLLEDDEDADADLQWCRILPCPLGTPWKMVTMVKREYHLKK</sequence>
<gene>
    <name evidence="1" type="ORF">TRAPUB_11398</name>
</gene>
<dbReference type="Proteomes" id="UP000184267">
    <property type="component" value="Unassembled WGS sequence"/>
</dbReference>
<proteinExistence type="predicted"/>
<comment type="caution">
    <text evidence="1">The sequence shown here is derived from an EMBL/GenBank/DDBJ whole genome shotgun (WGS) entry which is preliminary data.</text>
</comment>